<protein>
    <recommendedName>
        <fullName evidence="3">Leucine-rich repeat domain-containing protein</fullName>
    </recommendedName>
</protein>
<name>A0ABS6ERK0_9FIRM</name>
<gene>
    <name evidence="1" type="ORF">KQI75_03725</name>
</gene>
<dbReference type="RefSeq" id="WP_216469402.1">
    <property type="nucleotide sequence ID" value="NZ_JAHLQI010000002.1"/>
</dbReference>
<accession>A0ABS6ERK0</accession>
<evidence type="ECO:0008006" key="3">
    <source>
        <dbReference type="Google" id="ProtNLM"/>
    </source>
</evidence>
<evidence type="ECO:0000313" key="1">
    <source>
        <dbReference type="EMBL" id="MBU5489746.1"/>
    </source>
</evidence>
<dbReference type="Proteomes" id="UP000783588">
    <property type="component" value="Unassembled WGS sequence"/>
</dbReference>
<proteinExistence type="predicted"/>
<sequence>MEIQEQTLVQIGQEQTLTVPAHVRRIAAGACGENDTLEQLTIPANHTQLCAEKLFAGCRALKCVEILGEVEDETASGFHNRRRCGTTLVCANTYS</sequence>
<evidence type="ECO:0000313" key="2">
    <source>
        <dbReference type="Proteomes" id="UP000783588"/>
    </source>
</evidence>
<dbReference type="EMBL" id="JAHLQI010000002">
    <property type="protein sequence ID" value="MBU5489746.1"/>
    <property type="molecule type" value="Genomic_DNA"/>
</dbReference>
<organism evidence="1 2">
    <name type="scientific">Butyricicoccus intestinisimiae</name>
    <dbReference type="NCBI Taxonomy" id="2841509"/>
    <lineage>
        <taxon>Bacteria</taxon>
        <taxon>Bacillati</taxon>
        <taxon>Bacillota</taxon>
        <taxon>Clostridia</taxon>
        <taxon>Eubacteriales</taxon>
        <taxon>Butyricicoccaceae</taxon>
        <taxon>Butyricicoccus</taxon>
    </lineage>
</organism>
<reference evidence="1 2" key="1">
    <citation type="submission" date="2021-06" db="EMBL/GenBank/DDBJ databases">
        <authorList>
            <person name="Sun Q."/>
            <person name="Li D."/>
        </authorList>
    </citation>
    <scope>NUCLEOTIDE SEQUENCE [LARGE SCALE GENOMIC DNA]</scope>
    <source>
        <strain evidence="1 2">MSJd-7</strain>
    </source>
</reference>
<comment type="caution">
    <text evidence="1">The sequence shown here is derived from an EMBL/GenBank/DDBJ whole genome shotgun (WGS) entry which is preliminary data.</text>
</comment>
<keyword evidence="2" id="KW-1185">Reference proteome</keyword>